<reference evidence="1" key="1">
    <citation type="journal article" date="2015" name="Nature">
        <title>Complex archaea that bridge the gap between prokaryotes and eukaryotes.</title>
        <authorList>
            <person name="Spang A."/>
            <person name="Saw J.H."/>
            <person name="Jorgensen S.L."/>
            <person name="Zaremba-Niedzwiedzka K."/>
            <person name="Martijn J."/>
            <person name="Lind A.E."/>
            <person name="van Eijk R."/>
            <person name="Schleper C."/>
            <person name="Guy L."/>
            <person name="Ettema T.J."/>
        </authorList>
    </citation>
    <scope>NUCLEOTIDE SEQUENCE</scope>
</reference>
<name>A0A0F8Y145_9ZZZZ</name>
<accession>A0A0F8Y145</accession>
<feature type="non-terminal residue" evidence="1">
    <location>
        <position position="1"/>
    </location>
</feature>
<evidence type="ECO:0000313" key="1">
    <source>
        <dbReference type="EMBL" id="KKK74983.1"/>
    </source>
</evidence>
<dbReference type="AlphaFoldDB" id="A0A0F8Y145"/>
<comment type="caution">
    <text evidence="1">The sequence shown here is derived from an EMBL/GenBank/DDBJ whole genome shotgun (WGS) entry which is preliminary data.</text>
</comment>
<gene>
    <name evidence="1" type="ORF">LCGC14_2878320</name>
</gene>
<proteinExistence type="predicted"/>
<sequence length="125" mass="14249">VMIMDRQPEDNRINLTHVIGFIKNAEIDGDKLNLECEEIPGRRFIELMGTDFFEINPVSTGTVETRDGVEVVTNSRIQYFSMNPKPSIAKLFKSGKPIPKLAAIPESRRLPTEREIMGERFLDLD</sequence>
<organism evidence="1">
    <name type="scientific">marine sediment metagenome</name>
    <dbReference type="NCBI Taxonomy" id="412755"/>
    <lineage>
        <taxon>unclassified sequences</taxon>
        <taxon>metagenomes</taxon>
        <taxon>ecological metagenomes</taxon>
    </lineage>
</organism>
<dbReference type="EMBL" id="LAZR01056068">
    <property type="protein sequence ID" value="KKK74983.1"/>
    <property type="molecule type" value="Genomic_DNA"/>
</dbReference>
<protein>
    <submittedName>
        <fullName evidence="1">Uncharacterized protein</fullName>
    </submittedName>
</protein>